<gene>
    <name evidence="10" type="ORF">Tchl_1705</name>
</gene>
<evidence type="ECO:0000256" key="5">
    <source>
        <dbReference type="ARBA" id="ARBA00022691"/>
    </source>
</evidence>
<evidence type="ECO:0000256" key="8">
    <source>
        <dbReference type="ARBA" id="ARBA00023004"/>
    </source>
</evidence>
<organism evidence="10 11">
    <name type="scientific">Thauera chlorobenzoica</name>
    <dbReference type="NCBI Taxonomy" id="96773"/>
    <lineage>
        <taxon>Bacteria</taxon>
        <taxon>Pseudomonadati</taxon>
        <taxon>Pseudomonadota</taxon>
        <taxon>Betaproteobacteria</taxon>
        <taxon>Rhodocyclales</taxon>
        <taxon>Zoogloeaceae</taxon>
        <taxon>Thauera</taxon>
    </lineage>
</organism>
<proteinExistence type="inferred from homology"/>
<dbReference type="PANTHER" id="PTHR30538:SF0">
    <property type="entry name" value="L-LYSINE 2,3-AMINOMUTASE AQ_1632-RELATED"/>
    <property type="match status" value="1"/>
</dbReference>
<dbReference type="STRING" id="96773.Tchl_1705"/>
<dbReference type="GO" id="GO:0051539">
    <property type="term" value="F:4 iron, 4 sulfur cluster binding"/>
    <property type="evidence" value="ECO:0007669"/>
    <property type="project" value="UniProtKB-KW"/>
</dbReference>
<evidence type="ECO:0000313" key="10">
    <source>
        <dbReference type="EMBL" id="APR04563.1"/>
    </source>
</evidence>
<dbReference type="Proteomes" id="UP000185739">
    <property type="component" value="Chromosome"/>
</dbReference>
<dbReference type="KEGG" id="tcl:Tchl_1705"/>
<evidence type="ECO:0000256" key="2">
    <source>
        <dbReference type="ARBA" id="ARBA00001966"/>
    </source>
</evidence>
<dbReference type="InterPro" id="IPR007197">
    <property type="entry name" value="rSAM"/>
</dbReference>
<protein>
    <submittedName>
        <fullName evidence="10">Lysine 2,3-aminomutase-like enzyme</fullName>
    </submittedName>
</protein>
<dbReference type="SFLD" id="SFLDG01070">
    <property type="entry name" value="PLP-dependent"/>
    <property type="match status" value="1"/>
</dbReference>
<keyword evidence="6" id="KW-0479">Metal-binding</keyword>
<dbReference type="PANTHER" id="PTHR30538">
    <property type="entry name" value="LYSINE 2,3-AMINOMUTASE-RELATED"/>
    <property type="match status" value="1"/>
</dbReference>
<dbReference type="InterPro" id="IPR058240">
    <property type="entry name" value="rSAM_sf"/>
</dbReference>
<dbReference type="SFLD" id="SFLDS00029">
    <property type="entry name" value="Radical_SAM"/>
    <property type="match status" value="1"/>
</dbReference>
<dbReference type="GO" id="GO:0003824">
    <property type="term" value="F:catalytic activity"/>
    <property type="evidence" value="ECO:0007669"/>
    <property type="project" value="InterPro"/>
</dbReference>
<dbReference type="EMBL" id="CP018839">
    <property type="protein sequence ID" value="APR04563.1"/>
    <property type="molecule type" value="Genomic_DNA"/>
</dbReference>
<evidence type="ECO:0000256" key="1">
    <source>
        <dbReference type="ARBA" id="ARBA00001933"/>
    </source>
</evidence>
<comment type="cofactor">
    <cofactor evidence="1">
        <name>pyridoxal 5'-phosphate</name>
        <dbReference type="ChEBI" id="CHEBI:597326"/>
    </cofactor>
</comment>
<dbReference type="GO" id="GO:0046872">
    <property type="term" value="F:metal ion binding"/>
    <property type="evidence" value="ECO:0007669"/>
    <property type="project" value="UniProtKB-KW"/>
</dbReference>
<evidence type="ECO:0000313" key="11">
    <source>
        <dbReference type="Proteomes" id="UP000185739"/>
    </source>
</evidence>
<comment type="similarity">
    <text evidence="3">Belongs to the radical SAM superfamily. KamA family.</text>
</comment>
<keyword evidence="5" id="KW-0949">S-adenosyl-L-methionine</keyword>
<dbReference type="AlphaFoldDB" id="A0A1H5XSF6"/>
<dbReference type="SUPFAM" id="SSF102114">
    <property type="entry name" value="Radical SAM enzymes"/>
    <property type="match status" value="1"/>
</dbReference>
<reference evidence="10 11" key="1">
    <citation type="submission" date="2016-12" db="EMBL/GenBank/DDBJ databases">
        <title>Complete genome sequence of Thauera chlorobenzoica, a Betaproteobacterium degrading haloaromatics anaerobically to CO2 and halides.</title>
        <authorList>
            <person name="Goris T."/>
            <person name="Mergelsberg M."/>
            <person name="Boll M."/>
        </authorList>
    </citation>
    <scope>NUCLEOTIDE SEQUENCE [LARGE SCALE GENOMIC DNA]</scope>
    <source>
        <strain evidence="10 11">3CB1</strain>
    </source>
</reference>
<dbReference type="InterPro" id="IPR003739">
    <property type="entry name" value="Lys_aminomutase/Glu_NH3_mut"/>
</dbReference>
<evidence type="ECO:0000256" key="9">
    <source>
        <dbReference type="ARBA" id="ARBA00023014"/>
    </source>
</evidence>
<keyword evidence="4" id="KW-0004">4Fe-4S</keyword>
<sequence length="470" mass="54004">MSAQVQALQPHHIQPLAQIPPAGVDFFDPVPFKVYTQRDLERIAPLARLSPEQRFEMKVVSSVLPFRVNQYVIDELIDWSKVPDDPIFQLTFPQRGMLAPEHYDRIAGLIRGGADKAELERAVGEVRHALNPHPADQMEMNMPRDEHGKRLEGMQHKYRETVLFFPTQGQTCHSYCSFCFRWAQFVGDKELRICSSEAAELHGYLRRHPEVTDLLVTGGDPMVMKTRHLRDFLEPLLQPEFDHVQTIRIGSKALTFWPHRFLGAEDADDLIRLLTQLVEAGKHVALMAHYNHWKELDTEAAQAAIRRIRGTGAVIRAQGPLVAHINDDPAVWAKLWKLEVKLGLVPYYMFVERDTGARNYFEVPLVRAWEIYREAMQQVSGLARTARGPSMSASPGKVEIQGVAEIAGEKVFVLRFIQGRNPDWVQRPFFARFDDKATWLDQLVPAFGEEKWFWQDEYKAIREERLGHAD</sequence>
<dbReference type="RefSeq" id="WP_075148025.1">
    <property type="nucleotide sequence ID" value="NZ_CP018839.1"/>
</dbReference>
<name>A0A1H5XSF6_9RHOO</name>
<keyword evidence="8" id="KW-0408">Iron</keyword>
<evidence type="ECO:0000256" key="3">
    <source>
        <dbReference type="ARBA" id="ARBA00008703"/>
    </source>
</evidence>
<dbReference type="Gene3D" id="3.20.20.70">
    <property type="entry name" value="Aldolase class I"/>
    <property type="match status" value="1"/>
</dbReference>
<evidence type="ECO:0000256" key="7">
    <source>
        <dbReference type="ARBA" id="ARBA00022898"/>
    </source>
</evidence>
<dbReference type="InterPro" id="IPR013785">
    <property type="entry name" value="Aldolase_TIM"/>
</dbReference>
<comment type="cofactor">
    <cofactor evidence="2">
        <name>[4Fe-4S] cluster</name>
        <dbReference type="ChEBI" id="CHEBI:49883"/>
    </cofactor>
</comment>
<keyword evidence="7" id="KW-0663">Pyridoxal phosphate</keyword>
<evidence type="ECO:0000256" key="4">
    <source>
        <dbReference type="ARBA" id="ARBA00022485"/>
    </source>
</evidence>
<accession>A0A1H5XSF6</accession>
<evidence type="ECO:0000256" key="6">
    <source>
        <dbReference type="ARBA" id="ARBA00022723"/>
    </source>
</evidence>
<keyword evidence="9" id="KW-0411">Iron-sulfur</keyword>
<keyword evidence="11" id="KW-1185">Reference proteome</keyword>